<evidence type="ECO:0000313" key="3">
    <source>
        <dbReference type="Proteomes" id="UP000199391"/>
    </source>
</evidence>
<dbReference type="Proteomes" id="UP000199391">
    <property type="component" value="Unassembled WGS sequence"/>
</dbReference>
<dbReference type="EMBL" id="FPBO01000005">
    <property type="protein sequence ID" value="SFU57692.1"/>
    <property type="molecule type" value="Genomic_DNA"/>
</dbReference>
<accession>A0A1I7HAR0</accession>
<reference evidence="3" key="1">
    <citation type="submission" date="2016-10" db="EMBL/GenBank/DDBJ databases">
        <authorList>
            <person name="Varghese N."/>
            <person name="Submissions S."/>
        </authorList>
    </citation>
    <scope>NUCLEOTIDE SEQUENCE [LARGE SCALE GENOMIC DNA]</scope>
    <source>
        <strain evidence="3">CGMCC 1.11014</strain>
    </source>
</reference>
<comment type="similarity">
    <text evidence="1">Belongs to the UPF0303 family.</text>
</comment>
<dbReference type="STRING" id="1035707.SAMN05216552_1005110"/>
<protein>
    <recommendedName>
        <fullName evidence="1">UPF0303 protein SAMN05216552_1005110</fullName>
    </recommendedName>
</protein>
<dbReference type="Gene3D" id="3.30.450.150">
    <property type="entry name" value="Haem-degrading domain"/>
    <property type="match status" value="1"/>
</dbReference>
<dbReference type="PANTHER" id="PTHR28255">
    <property type="match status" value="1"/>
</dbReference>
<dbReference type="InterPro" id="IPR005624">
    <property type="entry name" value="PduO/GlcC-like"/>
</dbReference>
<gene>
    <name evidence="2" type="ORF">SAMN05216552_1005110</name>
</gene>
<dbReference type="OrthoDB" id="9815315at2"/>
<dbReference type="Pfam" id="PF03928">
    <property type="entry name" value="HbpS-like"/>
    <property type="match status" value="1"/>
</dbReference>
<name>A0A1I7HAR0_9BURK</name>
<sequence length="159" mass="17492">MQEDQARLLEELARQEQDLQLSAFSNGDALDLGLRLVERARELGKAVTVDISRNGHQLFHHAMEGTSPDNADWVRRKNNVVQRYGHSSYHVGTQYRCKGKTFEADSGANPADYAAHGGAFPLIIRGTGVIGTVTVSGLPQKEDHELVTSVLGTWLEARP</sequence>
<dbReference type="PANTHER" id="PTHR28255:SF1">
    <property type="entry name" value="UPF0303 PROTEIN YBR137W"/>
    <property type="match status" value="1"/>
</dbReference>
<dbReference type="InterPro" id="IPR038084">
    <property type="entry name" value="PduO/GlcC-like_sf"/>
</dbReference>
<proteinExistence type="inferred from homology"/>
<dbReference type="SUPFAM" id="SSF143744">
    <property type="entry name" value="GlcG-like"/>
    <property type="match status" value="1"/>
</dbReference>
<dbReference type="AlphaFoldDB" id="A0A1I7HAR0"/>
<keyword evidence="3" id="KW-1185">Reference proteome</keyword>
<dbReference type="InterPro" id="IPR010371">
    <property type="entry name" value="YBR137W-like"/>
</dbReference>
<dbReference type="RefSeq" id="WP_093554894.1">
    <property type="nucleotide sequence ID" value="NZ_FPBO01000005.1"/>
</dbReference>
<evidence type="ECO:0000256" key="1">
    <source>
        <dbReference type="HAMAP-Rule" id="MF_00761"/>
    </source>
</evidence>
<evidence type="ECO:0000313" key="2">
    <source>
        <dbReference type="EMBL" id="SFU57692.1"/>
    </source>
</evidence>
<dbReference type="PIRSF" id="PIRSF008757">
    <property type="entry name" value="UCP008757"/>
    <property type="match status" value="1"/>
</dbReference>
<dbReference type="NCBIfam" id="NF002696">
    <property type="entry name" value="PRK02487.1-5"/>
    <property type="match status" value="1"/>
</dbReference>
<dbReference type="HAMAP" id="MF_00761">
    <property type="entry name" value="UPF0303"/>
    <property type="match status" value="1"/>
</dbReference>
<organism evidence="2 3">
    <name type="scientific">Pseudoduganella namucuonensis</name>
    <dbReference type="NCBI Taxonomy" id="1035707"/>
    <lineage>
        <taxon>Bacteria</taxon>
        <taxon>Pseudomonadati</taxon>
        <taxon>Pseudomonadota</taxon>
        <taxon>Betaproteobacteria</taxon>
        <taxon>Burkholderiales</taxon>
        <taxon>Oxalobacteraceae</taxon>
        <taxon>Telluria group</taxon>
        <taxon>Pseudoduganella</taxon>
    </lineage>
</organism>